<sequence>MVHMPAKCANLNLESLSLCLSLSNHRMNLRAHLYLSLSLSSVRNNRSALLLPLVLLTPEKPVSCTVTYPVFFPSVTESTKKKRVLFQTRVKKKKKKKKVLKQAFSSGIPDRQCRHENGIAWSASTPPSGENPPIDRKTHHWTALHPSKSKLAEQTCSLTRATTRKEPLVWPGKRSYGFSSTLCLFLVLAPSPLAPPNH</sequence>
<protein>
    <submittedName>
        <fullName evidence="1">Uncharacterized protein</fullName>
    </submittedName>
</protein>
<dbReference type="Proteomes" id="UP000422736">
    <property type="component" value="Chromosome 7"/>
</dbReference>
<name>A0ABX6F292_KLUMA</name>
<accession>A0ABX6F292</accession>
<evidence type="ECO:0000313" key="1">
    <source>
        <dbReference type="EMBL" id="QGN18171.1"/>
    </source>
</evidence>
<dbReference type="EMBL" id="CP015061">
    <property type="protein sequence ID" value="QGN18171.1"/>
    <property type="molecule type" value="Genomic_DNA"/>
</dbReference>
<gene>
    <name evidence="1" type="ORF">FIM1_4494</name>
</gene>
<keyword evidence="2" id="KW-1185">Reference proteome</keyword>
<proteinExistence type="predicted"/>
<organism evidence="1 2">
    <name type="scientific">Kluyveromyces marxianus</name>
    <name type="common">Yeast</name>
    <name type="synonym">Candida kefyr</name>
    <dbReference type="NCBI Taxonomy" id="4911"/>
    <lineage>
        <taxon>Eukaryota</taxon>
        <taxon>Fungi</taxon>
        <taxon>Dikarya</taxon>
        <taxon>Ascomycota</taxon>
        <taxon>Saccharomycotina</taxon>
        <taxon>Saccharomycetes</taxon>
        <taxon>Saccharomycetales</taxon>
        <taxon>Saccharomycetaceae</taxon>
        <taxon>Kluyveromyces</taxon>
    </lineage>
</organism>
<reference evidence="1 2" key="1">
    <citation type="submission" date="2016-03" db="EMBL/GenBank/DDBJ databases">
        <title>How can Kluyveromyces marxianus grow so fast - potential evolutionary course in Saccharomyces Complex revealed by comparative genomics.</title>
        <authorList>
            <person name="Mo W."/>
            <person name="Lu W."/>
            <person name="Yang X."/>
            <person name="Qi J."/>
            <person name="Lv H."/>
        </authorList>
    </citation>
    <scope>NUCLEOTIDE SEQUENCE [LARGE SCALE GENOMIC DNA]</scope>
    <source>
        <strain evidence="1 2">FIM1</strain>
    </source>
</reference>
<evidence type="ECO:0000313" key="2">
    <source>
        <dbReference type="Proteomes" id="UP000422736"/>
    </source>
</evidence>